<evidence type="ECO:0000313" key="10">
    <source>
        <dbReference type="Proteomes" id="UP000886885"/>
    </source>
</evidence>
<keyword evidence="6" id="KW-0408">Iron</keyword>
<dbReference type="PANTHER" id="PTHR10849:SF20">
    <property type="entry name" value="NADH DEHYDROGENASE [UBIQUINONE] IRON-SULFUR PROTEIN 8, MITOCHONDRIAL"/>
    <property type="match status" value="1"/>
</dbReference>
<dbReference type="GO" id="GO:0032981">
    <property type="term" value="P:mitochondrial respiratory chain complex I assembly"/>
    <property type="evidence" value="ECO:0007669"/>
    <property type="project" value="TreeGrafter"/>
</dbReference>
<organism evidence="9 10">
    <name type="scientific">Populus tomentosa</name>
    <name type="common">Chinese white poplar</name>
    <dbReference type="NCBI Taxonomy" id="118781"/>
    <lineage>
        <taxon>Eukaryota</taxon>
        <taxon>Viridiplantae</taxon>
        <taxon>Streptophyta</taxon>
        <taxon>Embryophyta</taxon>
        <taxon>Tracheophyta</taxon>
        <taxon>Spermatophyta</taxon>
        <taxon>Magnoliopsida</taxon>
        <taxon>eudicotyledons</taxon>
        <taxon>Gunneridae</taxon>
        <taxon>Pentapetalae</taxon>
        <taxon>rosids</taxon>
        <taxon>fabids</taxon>
        <taxon>Malpighiales</taxon>
        <taxon>Salicaceae</taxon>
        <taxon>Saliceae</taxon>
        <taxon>Populus</taxon>
    </lineage>
</organism>
<dbReference type="GO" id="GO:0051539">
    <property type="term" value="F:4 iron, 4 sulfur cluster binding"/>
    <property type="evidence" value="ECO:0007669"/>
    <property type="project" value="UniProtKB-KW"/>
</dbReference>
<comment type="similarity">
    <text evidence="2">Belongs to the complex I 23 kDa subunit family.</text>
</comment>
<dbReference type="InterPro" id="IPR017896">
    <property type="entry name" value="4Fe4S_Fe-S-bd"/>
</dbReference>
<evidence type="ECO:0000256" key="5">
    <source>
        <dbReference type="ARBA" id="ARBA00022967"/>
    </source>
</evidence>
<name>A0A8X8D4Z5_POPTO</name>
<dbReference type="GO" id="GO:0005739">
    <property type="term" value="C:mitochondrion"/>
    <property type="evidence" value="ECO:0007669"/>
    <property type="project" value="GOC"/>
</dbReference>
<keyword evidence="10" id="KW-1185">Reference proteome</keyword>
<dbReference type="EMBL" id="JAAWWB010000008">
    <property type="protein sequence ID" value="KAG6777847.1"/>
    <property type="molecule type" value="Genomic_DNA"/>
</dbReference>
<comment type="cofactor">
    <cofactor evidence="1">
        <name>[4Fe-4S] cluster</name>
        <dbReference type="ChEBI" id="CHEBI:49883"/>
    </cofactor>
</comment>
<evidence type="ECO:0000256" key="3">
    <source>
        <dbReference type="ARBA" id="ARBA00022485"/>
    </source>
</evidence>
<dbReference type="PANTHER" id="PTHR10849">
    <property type="entry name" value="NADH DEHYDROGENASE UBIQUINONE IRON-SULFUR PROTEIN 8, MITOCHONDRIAL"/>
    <property type="match status" value="1"/>
</dbReference>
<evidence type="ECO:0000256" key="7">
    <source>
        <dbReference type="ARBA" id="ARBA00023014"/>
    </source>
</evidence>
<dbReference type="Pfam" id="PF00037">
    <property type="entry name" value="Fer4"/>
    <property type="match status" value="1"/>
</dbReference>
<evidence type="ECO:0000256" key="2">
    <source>
        <dbReference type="ARBA" id="ARBA00010277"/>
    </source>
</evidence>
<dbReference type="InterPro" id="IPR017900">
    <property type="entry name" value="4Fe4S_Fe_S_CS"/>
</dbReference>
<evidence type="ECO:0000259" key="8">
    <source>
        <dbReference type="PROSITE" id="PS51379"/>
    </source>
</evidence>
<proteinExistence type="inferred from homology"/>
<reference evidence="9" key="1">
    <citation type="journal article" date="2020" name="bioRxiv">
        <title>Hybrid origin of Populus tomentosa Carr. identified through genome sequencing and phylogenomic analysis.</title>
        <authorList>
            <person name="An X."/>
            <person name="Gao K."/>
            <person name="Chen Z."/>
            <person name="Li J."/>
            <person name="Yang X."/>
            <person name="Yang X."/>
            <person name="Zhou J."/>
            <person name="Guo T."/>
            <person name="Zhao T."/>
            <person name="Huang S."/>
            <person name="Miao D."/>
            <person name="Khan W.U."/>
            <person name="Rao P."/>
            <person name="Ye M."/>
            <person name="Lei B."/>
            <person name="Liao W."/>
            <person name="Wang J."/>
            <person name="Ji L."/>
            <person name="Li Y."/>
            <person name="Guo B."/>
            <person name="Mustafa N.S."/>
            <person name="Li S."/>
            <person name="Yun Q."/>
            <person name="Keller S.R."/>
            <person name="Mao J."/>
            <person name="Zhang R."/>
            <person name="Strauss S.H."/>
        </authorList>
    </citation>
    <scope>NUCLEOTIDE SEQUENCE</scope>
    <source>
        <strain evidence="9">GM15</strain>
        <tissue evidence="9">Leaf</tissue>
    </source>
</reference>
<dbReference type="OrthoDB" id="204405at2759"/>
<sequence>MAAILARKSLHALRARQLMLEFLAEIICVLELAYALNERENGKFLMLLRKSSLDLVHAADFGLDNEREELAKEISKDWRSVFERSINTLFLTEMARGLSLTLKYFFEKKVTINYPFEKGPLALFFMVSMHSDNIILGRNVVLHANSVKLFVLHRQSPSRLRSEKMEAVGLRTRYDIVMTKCIYCGFCQEACPVDAIVEGPNFKFTTETHEVASLSP</sequence>
<keyword evidence="4" id="KW-0479">Metal-binding</keyword>
<evidence type="ECO:0000313" key="9">
    <source>
        <dbReference type="EMBL" id="KAG6777847.1"/>
    </source>
</evidence>
<dbReference type="GO" id="GO:0003954">
    <property type="term" value="F:NADH dehydrogenase activity"/>
    <property type="evidence" value="ECO:0007669"/>
    <property type="project" value="TreeGrafter"/>
</dbReference>
<keyword evidence="7" id="KW-0411">Iron-sulfur</keyword>
<accession>A0A8X8D4Z5</accession>
<dbReference type="InterPro" id="IPR010226">
    <property type="entry name" value="NADH_quinone_OxRdtase_chainI"/>
</dbReference>
<evidence type="ECO:0000256" key="1">
    <source>
        <dbReference type="ARBA" id="ARBA00001966"/>
    </source>
</evidence>
<protein>
    <recommendedName>
        <fullName evidence="8">4Fe-4S ferredoxin-type domain-containing protein</fullName>
    </recommendedName>
</protein>
<comment type="caution">
    <text evidence="9">The sequence shown here is derived from an EMBL/GenBank/DDBJ whole genome shotgun (WGS) entry which is preliminary data.</text>
</comment>
<dbReference type="GO" id="GO:0006120">
    <property type="term" value="P:mitochondrial electron transport, NADH to ubiquinone"/>
    <property type="evidence" value="ECO:0007669"/>
    <property type="project" value="TreeGrafter"/>
</dbReference>
<feature type="domain" description="4Fe-4S ferredoxin-type" evidence="8">
    <location>
        <begin position="172"/>
        <end position="201"/>
    </location>
</feature>
<dbReference type="GO" id="GO:0046872">
    <property type="term" value="F:metal ion binding"/>
    <property type="evidence" value="ECO:0007669"/>
    <property type="project" value="UniProtKB-KW"/>
</dbReference>
<evidence type="ECO:0000256" key="6">
    <source>
        <dbReference type="ARBA" id="ARBA00023004"/>
    </source>
</evidence>
<dbReference type="PROSITE" id="PS00198">
    <property type="entry name" value="4FE4S_FER_1"/>
    <property type="match status" value="1"/>
</dbReference>
<gene>
    <name evidence="9" type="ORF">POTOM_017685</name>
</gene>
<dbReference type="PROSITE" id="PS51379">
    <property type="entry name" value="4FE4S_FER_2"/>
    <property type="match status" value="1"/>
</dbReference>
<keyword evidence="5" id="KW-1278">Translocase</keyword>
<dbReference type="Proteomes" id="UP000886885">
    <property type="component" value="Chromosome 4D"/>
</dbReference>
<keyword evidence="3" id="KW-0004">4Fe-4S</keyword>
<dbReference type="GO" id="GO:0016020">
    <property type="term" value="C:membrane"/>
    <property type="evidence" value="ECO:0007669"/>
    <property type="project" value="InterPro"/>
</dbReference>
<dbReference type="AlphaFoldDB" id="A0A8X8D4Z5"/>
<evidence type="ECO:0000256" key="4">
    <source>
        <dbReference type="ARBA" id="ARBA00022723"/>
    </source>
</evidence>